<feature type="compositionally biased region" description="Polar residues" evidence="1">
    <location>
        <begin position="76"/>
        <end position="87"/>
    </location>
</feature>
<comment type="caution">
    <text evidence="2">The sequence shown here is derived from an EMBL/GenBank/DDBJ whole genome shotgun (WGS) entry which is preliminary data.</text>
</comment>
<sequence length="87" mass="9566">MSLRARMQRRVKLTSMPAGGEAVRSASAGGWLAVRGRETADPSRRGDRPAEHRERGAERKCEAQRWVAAPPEDTGTPLQQGQPRDDS</sequence>
<feature type="region of interest" description="Disordered" evidence="1">
    <location>
        <begin position="1"/>
        <end position="87"/>
    </location>
</feature>
<reference evidence="2" key="1">
    <citation type="journal article" date="2022" name="bioRxiv">
        <title>Sequencing and chromosome-scale assembly of the giantPleurodeles waltlgenome.</title>
        <authorList>
            <person name="Brown T."/>
            <person name="Elewa A."/>
            <person name="Iarovenko S."/>
            <person name="Subramanian E."/>
            <person name="Araus A.J."/>
            <person name="Petzold A."/>
            <person name="Susuki M."/>
            <person name="Suzuki K.-i.T."/>
            <person name="Hayashi T."/>
            <person name="Toyoda A."/>
            <person name="Oliveira C."/>
            <person name="Osipova E."/>
            <person name="Leigh N.D."/>
            <person name="Simon A."/>
            <person name="Yun M.H."/>
        </authorList>
    </citation>
    <scope>NUCLEOTIDE SEQUENCE</scope>
    <source>
        <strain evidence="2">20211129_DDA</strain>
        <tissue evidence="2">Liver</tissue>
    </source>
</reference>
<protein>
    <submittedName>
        <fullName evidence="2">Uncharacterized protein</fullName>
    </submittedName>
</protein>
<keyword evidence="3" id="KW-1185">Reference proteome</keyword>
<dbReference type="Proteomes" id="UP001066276">
    <property type="component" value="Chromosome 10"/>
</dbReference>
<name>A0AAV7M9V4_PLEWA</name>
<gene>
    <name evidence="2" type="ORF">NDU88_005253</name>
</gene>
<feature type="compositionally biased region" description="Basic and acidic residues" evidence="1">
    <location>
        <begin position="35"/>
        <end position="63"/>
    </location>
</feature>
<proteinExistence type="predicted"/>
<evidence type="ECO:0000256" key="1">
    <source>
        <dbReference type="SAM" id="MobiDB-lite"/>
    </source>
</evidence>
<feature type="compositionally biased region" description="Basic residues" evidence="1">
    <location>
        <begin position="1"/>
        <end position="12"/>
    </location>
</feature>
<evidence type="ECO:0000313" key="2">
    <source>
        <dbReference type="EMBL" id="KAJ1100166.1"/>
    </source>
</evidence>
<organism evidence="2 3">
    <name type="scientific">Pleurodeles waltl</name>
    <name type="common">Iberian ribbed newt</name>
    <dbReference type="NCBI Taxonomy" id="8319"/>
    <lineage>
        <taxon>Eukaryota</taxon>
        <taxon>Metazoa</taxon>
        <taxon>Chordata</taxon>
        <taxon>Craniata</taxon>
        <taxon>Vertebrata</taxon>
        <taxon>Euteleostomi</taxon>
        <taxon>Amphibia</taxon>
        <taxon>Batrachia</taxon>
        <taxon>Caudata</taxon>
        <taxon>Salamandroidea</taxon>
        <taxon>Salamandridae</taxon>
        <taxon>Pleurodelinae</taxon>
        <taxon>Pleurodeles</taxon>
    </lineage>
</organism>
<evidence type="ECO:0000313" key="3">
    <source>
        <dbReference type="Proteomes" id="UP001066276"/>
    </source>
</evidence>
<dbReference type="EMBL" id="JANPWB010000014">
    <property type="protein sequence ID" value="KAJ1100166.1"/>
    <property type="molecule type" value="Genomic_DNA"/>
</dbReference>
<dbReference type="AlphaFoldDB" id="A0AAV7M9V4"/>
<accession>A0AAV7M9V4</accession>